<keyword evidence="1" id="KW-0812">Transmembrane</keyword>
<name>A0ABN4V1M0_9BIFI</name>
<keyword evidence="1" id="KW-1133">Transmembrane helix</keyword>
<organism evidence="2 3">
    <name type="scientific">Gardnerella swidsinskii</name>
    <dbReference type="NCBI Taxonomy" id="2792979"/>
    <lineage>
        <taxon>Bacteria</taxon>
        <taxon>Bacillati</taxon>
        <taxon>Actinomycetota</taxon>
        <taxon>Actinomycetes</taxon>
        <taxon>Bifidobacteriales</taxon>
        <taxon>Bifidobacteriaceae</taxon>
        <taxon>Gardnerella</taxon>
    </lineage>
</organism>
<sequence>MSFDNLGDAATWFSAGVAVVSAIFTVWWPWHNRPQACFVSMPFDSFDAFAAALPEFRGLDMLYTRGEPDYAVKLTNAGDCVAFDVSLSAIDCDVFIVEPVEGVVDARGFRKILLPESLASISCGESVLVVAYKHKNVQRSGFRVRWMVRPVRCHKYVSQLIELEGKFDLQPYNPIPEKRSYHPFVWFYRLTHWRES</sequence>
<proteinExistence type="predicted"/>
<reference evidence="3" key="1">
    <citation type="submission" date="2017-01" db="EMBL/GenBank/DDBJ databases">
        <title>Gardnerella vaginalis bacteremia associated with severe acute encephalopathy in a young female patient: Case Report and characterization of the isolate.</title>
        <authorList>
            <person name="Tankovic J."/>
            <person name="Timinskas A."/>
            <person name="Zilnyte M."/>
            <person name="Janulaitiene M."/>
            <person name="Zvirbliene A."/>
            <person name="Pleckaityte M."/>
        </authorList>
    </citation>
    <scope>NUCLEOTIDE SEQUENCE [LARGE SCALE GENOMIC DNA]</scope>
    <source>
        <strain evidence="3">GV37</strain>
    </source>
</reference>
<evidence type="ECO:0000256" key="1">
    <source>
        <dbReference type="SAM" id="Phobius"/>
    </source>
</evidence>
<protein>
    <submittedName>
        <fullName evidence="2">Uncharacterized protein</fullName>
    </submittedName>
</protein>
<keyword evidence="3" id="KW-1185">Reference proteome</keyword>
<dbReference type="Proteomes" id="UP000186260">
    <property type="component" value="Chromosome"/>
</dbReference>
<evidence type="ECO:0000313" key="3">
    <source>
        <dbReference type="Proteomes" id="UP000186260"/>
    </source>
</evidence>
<accession>A0ABN4V1M0</accession>
<feature type="transmembrane region" description="Helical" evidence="1">
    <location>
        <begin position="12"/>
        <end position="30"/>
    </location>
</feature>
<dbReference type="EMBL" id="CP019058">
    <property type="protein sequence ID" value="APW19058.1"/>
    <property type="molecule type" value="Genomic_DNA"/>
</dbReference>
<gene>
    <name evidence="2" type="ORF">BVL65_05900</name>
</gene>
<evidence type="ECO:0000313" key="2">
    <source>
        <dbReference type="EMBL" id="APW19058.1"/>
    </source>
</evidence>
<dbReference type="RefSeq" id="WP_076002988.1">
    <property type="nucleotide sequence ID" value="NZ_CP019058.1"/>
</dbReference>
<keyword evidence="1" id="KW-0472">Membrane</keyword>